<keyword evidence="2 6" id="KW-0853">WD repeat</keyword>
<dbReference type="PROSITE" id="PS00678">
    <property type="entry name" value="WD_REPEATS_1"/>
    <property type="match status" value="2"/>
</dbReference>
<evidence type="ECO:0000259" key="7">
    <source>
        <dbReference type="Pfam" id="PF12265"/>
    </source>
</evidence>
<evidence type="ECO:0000256" key="6">
    <source>
        <dbReference type="PROSITE-ProRule" id="PRU00221"/>
    </source>
</evidence>
<proteinExistence type="predicted"/>
<evidence type="ECO:0000256" key="4">
    <source>
        <dbReference type="ARBA" id="ARBA00022853"/>
    </source>
</evidence>
<sequence>MENSPLQRHTECLPSFSSSLAQPHIPLPYEALFGITEGNAVEADEISRSYGETSCSSGLFPFGVAPSSEVNFGNAPTHASGELSSNTEKLDSQILWWRNAPFLYSGVLSHKLEWPTLTVEFLNSPAGSRSKQSIANTSGWLTQKLLLGTCTSGQETDSLLIGELKFPVTFFFKEDPLKCENYSGFIAPRSRNKLGCSPAPQIPHFEIKARLIHSGDVNRAVHMPQNEFLIATQSSSGKAFFFDYSKHPSYPTDTTISTPQLILRGHTKEGFGLSWHPGEKGLLASASTDGTLAVWNVSAGGIKYKTSKVQFGPKAWSTATTGYLPGINEESVSIDPLYLWSGDTLQSAQNDVHFHPLHSFLLSSCSDDGRFSVWDLRQNCKPQNPAACGIQSNESAINSLAHNWHCEYVLATGNDIGSIALWDLRSLKMPTHNMRYHSDSINRLHFNPGCSALLGSASQDSTVVIWDLSRCQVDSENISNSHLDKAVSENANSPTGHDKLNEVPKEVLFVHGGHRGGVSDFCWSLNRKQPLLAASAGWDNRLCCWQMAETAFADV</sequence>
<dbReference type="InterPro" id="IPR019775">
    <property type="entry name" value="WD40_repeat_CS"/>
</dbReference>
<dbReference type="EMBL" id="JADAQX010000364">
    <property type="protein sequence ID" value="KAF8820526.1"/>
    <property type="molecule type" value="Genomic_DNA"/>
</dbReference>
<protein>
    <submittedName>
        <fullName evidence="8">WD domain, G-beta repeat-containing protein</fullName>
    </submittedName>
</protein>
<keyword evidence="3" id="KW-0677">Repeat</keyword>
<dbReference type="Pfam" id="PF12265">
    <property type="entry name" value="CAF1C_H4-bd"/>
    <property type="match status" value="1"/>
</dbReference>
<feature type="repeat" description="WD" evidence="6">
    <location>
        <begin position="434"/>
        <end position="469"/>
    </location>
</feature>
<comment type="caution">
    <text evidence="8">The sequence shown here is derived from an EMBL/GenBank/DDBJ whole genome shotgun (WGS) entry which is preliminary data.</text>
</comment>
<dbReference type="Pfam" id="PF00400">
    <property type="entry name" value="WD40"/>
    <property type="match status" value="4"/>
</dbReference>
<dbReference type="InterPro" id="IPR036322">
    <property type="entry name" value="WD40_repeat_dom_sf"/>
</dbReference>
<feature type="domain" description="Histone-binding protein RBBP4-like N-terminal" evidence="7">
    <location>
        <begin position="95"/>
        <end position="167"/>
    </location>
</feature>
<gene>
    <name evidence="8" type="ORF">IE077_003086</name>
</gene>
<name>A0ABQ7J959_9APIC</name>
<evidence type="ECO:0000256" key="2">
    <source>
        <dbReference type="ARBA" id="ARBA00022574"/>
    </source>
</evidence>
<keyword evidence="9" id="KW-1185">Reference proteome</keyword>
<feature type="repeat" description="WD" evidence="6">
    <location>
        <begin position="263"/>
        <end position="305"/>
    </location>
</feature>
<dbReference type="SMART" id="SM00320">
    <property type="entry name" value="WD40"/>
    <property type="match status" value="6"/>
</dbReference>
<dbReference type="InterPro" id="IPR001680">
    <property type="entry name" value="WD40_rpt"/>
</dbReference>
<dbReference type="PRINTS" id="PR00320">
    <property type="entry name" value="GPROTEINBRPT"/>
</dbReference>
<dbReference type="PROSITE" id="PS50294">
    <property type="entry name" value="WD_REPEATS_REGION"/>
    <property type="match status" value="2"/>
</dbReference>
<dbReference type="InterPro" id="IPR015943">
    <property type="entry name" value="WD40/YVTN_repeat-like_dom_sf"/>
</dbReference>
<organism evidence="8 9">
    <name type="scientific">Cardiosporidium cionae</name>
    <dbReference type="NCBI Taxonomy" id="476202"/>
    <lineage>
        <taxon>Eukaryota</taxon>
        <taxon>Sar</taxon>
        <taxon>Alveolata</taxon>
        <taxon>Apicomplexa</taxon>
        <taxon>Aconoidasida</taxon>
        <taxon>Nephromycida</taxon>
        <taxon>Cardiosporidium</taxon>
    </lineage>
</organism>
<dbReference type="Gene3D" id="2.130.10.10">
    <property type="entry name" value="YVTN repeat-like/Quinoprotein amine dehydrogenase"/>
    <property type="match status" value="1"/>
</dbReference>
<dbReference type="InterPro" id="IPR050459">
    <property type="entry name" value="WD_repeat_RBAP46/RBAP48/MSI1"/>
</dbReference>
<keyword evidence="5" id="KW-0539">Nucleus</keyword>
<dbReference type="Proteomes" id="UP000823046">
    <property type="component" value="Unassembled WGS sequence"/>
</dbReference>
<evidence type="ECO:0000256" key="3">
    <source>
        <dbReference type="ARBA" id="ARBA00022737"/>
    </source>
</evidence>
<evidence type="ECO:0000256" key="1">
    <source>
        <dbReference type="ARBA" id="ARBA00004123"/>
    </source>
</evidence>
<accession>A0ABQ7J959</accession>
<dbReference type="InterPro" id="IPR022052">
    <property type="entry name" value="Histone-bd_RBBP4-like_N"/>
</dbReference>
<comment type="subcellular location">
    <subcellularLocation>
        <location evidence="1">Nucleus</location>
    </subcellularLocation>
</comment>
<evidence type="ECO:0000313" key="8">
    <source>
        <dbReference type="EMBL" id="KAF8820526.1"/>
    </source>
</evidence>
<keyword evidence="4" id="KW-0156">Chromatin regulator</keyword>
<evidence type="ECO:0000313" key="9">
    <source>
        <dbReference type="Proteomes" id="UP000823046"/>
    </source>
</evidence>
<dbReference type="SUPFAM" id="SSF50978">
    <property type="entry name" value="WD40 repeat-like"/>
    <property type="match status" value="1"/>
</dbReference>
<dbReference type="InterPro" id="IPR020472">
    <property type="entry name" value="WD40_PAC1"/>
</dbReference>
<reference evidence="8 9" key="1">
    <citation type="journal article" date="2020" name="bioRxiv">
        <title>Metabolic contributions of an alphaproteobacterial endosymbiont in the apicomplexan Cardiosporidium cionae.</title>
        <authorList>
            <person name="Hunter E.S."/>
            <person name="Paight C.J."/>
            <person name="Lane C.E."/>
        </authorList>
    </citation>
    <scope>NUCLEOTIDE SEQUENCE [LARGE SCALE GENOMIC DNA]</scope>
    <source>
        <strain evidence="8">ESH_2018</strain>
    </source>
</reference>
<evidence type="ECO:0000256" key="5">
    <source>
        <dbReference type="ARBA" id="ARBA00023242"/>
    </source>
</evidence>
<dbReference type="PROSITE" id="PS50082">
    <property type="entry name" value="WD_REPEATS_2"/>
    <property type="match status" value="2"/>
</dbReference>
<dbReference type="PANTHER" id="PTHR22850">
    <property type="entry name" value="WD40 REPEAT FAMILY"/>
    <property type="match status" value="1"/>
</dbReference>